<protein>
    <submittedName>
        <fullName evidence="2">Uncharacterized protein</fullName>
    </submittedName>
</protein>
<accession>A0A428SJK4</accession>
<organism evidence="2 3">
    <name type="scientific">Fusarium floridanum</name>
    <dbReference type="NCBI Taxonomy" id="1325733"/>
    <lineage>
        <taxon>Eukaryota</taxon>
        <taxon>Fungi</taxon>
        <taxon>Dikarya</taxon>
        <taxon>Ascomycota</taxon>
        <taxon>Pezizomycotina</taxon>
        <taxon>Sordariomycetes</taxon>
        <taxon>Hypocreomycetidae</taxon>
        <taxon>Hypocreales</taxon>
        <taxon>Nectriaceae</taxon>
        <taxon>Fusarium</taxon>
        <taxon>Fusarium solani species complex</taxon>
    </lineage>
</organism>
<proteinExistence type="predicted"/>
<dbReference type="EMBL" id="NKCL01000012">
    <property type="protein sequence ID" value="RSL89917.1"/>
    <property type="molecule type" value="Genomic_DNA"/>
</dbReference>
<dbReference type="AlphaFoldDB" id="A0A428SJK4"/>
<comment type="caution">
    <text evidence="2">The sequence shown here is derived from an EMBL/GenBank/DDBJ whole genome shotgun (WGS) entry which is preliminary data.</text>
</comment>
<name>A0A428SJK4_9HYPO</name>
<dbReference type="Proteomes" id="UP000287972">
    <property type="component" value="Unassembled WGS sequence"/>
</dbReference>
<keyword evidence="3" id="KW-1185">Reference proteome</keyword>
<gene>
    <name evidence="2" type="ORF">CEP51_001006</name>
</gene>
<feature type="region of interest" description="Disordered" evidence="1">
    <location>
        <begin position="43"/>
        <end position="62"/>
    </location>
</feature>
<reference evidence="2 3" key="1">
    <citation type="submission" date="2017-06" db="EMBL/GenBank/DDBJ databases">
        <title>Comparative genomic analysis of Ambrosia Fusariam Clade fungi.</title>
        <authorList>
            <person name="Stajich J.E."/>
            <person name="Carrillo J."/>
            <person name="Kijimoto T."/>
            <person name="Eskalen A."/>
            <person name="O'Donnell K."/>
            <person name="Kasson M."/>
        </authorList>
    </citation>
    <scope>NUCLEOTIDE SEQUENCE [LARGE SCALE GENOMIC DNA]</scope>
    <source>
        <strain evidence="2 3">NRRL62606</strain>
    </source>
</reference>
<evidence type="ECO:0000313" key="2">
    <source>
        <dbReference type="EMBL" id="RSL89917.1"/>
    </source>
</evidence>
<evidence type="ECO:0000313" key="3">
    <source>
        <dbReference type="Proteomes" id="UP000287972"/>
    </source>
</evidence>
<evidence type="ECO:0000256" key="1">
    <source>
        <dbReference type="SAM" id="MobiDB-lite"/>
    </source>
</evidence>
<sequence length="358" mass="40511">MLAAADGDTGSNAWQQSKSLGRTAGSIFASSVIAALTSTTSPLLGEEDAPEEQLLQPDEPTERQTTTYNAFCQHILDVCRDRVTRHWSQQFFTFSAQNDNWDHSWTGRTGIPLAHFERRWNSLETVPYTGSAEQKLNLDPDPGNPSFKGLDEPAKTAGETIEQMTRSIVQTRVSHMAGLFLQTCPGDWCAGWGPSMRGRLENAIEKELPMKELNDISATICFRWELALYADHLVEVFGLLVPDGQICILWDIQRWFGQMDKYKHHDVVWSTLVRAAFLPIPGPDQGPPFNRFLHYMAAAVSLAELSECETSQVIAGLVENMERMREFQRQRVMEEPTTWQSAKSWFKEIGKKIRVEKD</sequence>